<dbReference type="EMBL" id="CP041730">
    <property type="protein sequence ID" value="QDQ26434.1"/>
    <property type="molecule type" value="Genomic_DNA"/>
</dbReference>
<evidence type="ECO:0000313" key="2">
    <source>
        <dbReference type="EMBL" id="QDQ26434.1"/>
    </source>
</evidence>
<dbReference type="KEGG" id="cari:FNU76_08680"/>
<keyword evidence="3" id="KW-1185">Reference proteome</keyword>
<evidence type="ECO:0000256" key="1">
    <source>
        <dbReference type="SAM" id="Phobius"/>
    </source>
</evidence>
<proteinExistence type="predicted"/>
<dbReference type="RefSeq" id="WP_144277828.1">
    <property type="nucleotide sequence ID" value="NZ_CP041730.1"/>
</dbReference>
<feature type="transmembrane region" description="Helical" evidence="1">
    <location>
        <begin position="24"/>
        <end position="45"/>
    </location>
</feature>
<organism evidence="2 3">
    <name type="scientific">Chitinimonas arctica</name>
    <dbReference type="NCBI Taxonomy" id="2594795"/>
    <lineage>
        <taxon>Bacteria</taxon>
        <taxon>Pseudomonadati</taxon>
        <taxon>Pseudomonadota</taxon>
        <taxon>Betaproteobacteria</taxon>
        <taxon>Neisseriales</taxon>
        <taxon>Chitinibacteraceae</taxon>
        <taxon>Chitinimonas</taxon>
    </lineage>
</organism>
<dbReference type="Proteomes" id="UP000317550">
    <property type="component" value="Chromosome"/>
</dbReference>
<dbReference type="OrthoDB" id="9780818at2"/>
<keyword evidence="1" id="KW-0812">Transmembrane</keyword>
<keyword evidence="1" id="KW-1133">Transmembrane helix</keyword>
<accession>A0A516SE46</accession>
<sequence>MISLPAMRWQLPISYLARDTVPSWLGRHFLFAWHAVILVTSWYPFSGWRYTGEPIFAFFGYPLPYYHTASDNTLNLLAYMPLGYAWALFFRCRWYAPLLALALGGCCRARSSSYSNSCRGVSPPISICCTTPPAVLAAPCWLGYPPNC</sequence>
<keyword evidence="1" id="KW-0472">Membrane</keyword>
<name>A0A516SE46_9NEIS</name>
<dbReference type="AlphaFoldDB" id="A0A516SE46"/>
<evidence type="ECO:0000313" key="3">
    <source>
        <dbReference type="Proteomes" id="UP000317550"/>
    </source>
</evidence>
<reference evidence="3" key="1">
    <citation type="submission" date="2019-07" db="EMBL/GenBank/DDBJ databases">
        <title>Chitinimonas sp. nov., isolated from Ny-Alesund, arctica soil.</title>
        <authorList>
            <person name="Xu Q."/>
            <person name="Peng F."/>
        </authorList>
    </citation>
    <scope>NUCLEOTIDE SEQUENCE [LARGE SCALE GENOMIC DNA]</scope>
    <source>
        <strain evidence="3">R3-44</strain>
    </source>
</reference>
<gene>
    <name evidence="2" type="ORF">FNU76_08680</name>
</gene>
<protein>
    <submittedName>
        <fullName evidence="2">Uncharacterized protein</fullName>
    </submittedName>
</protein>